<evidence type="ECO:0000256" key="2">
    <source>
        <dbReference type="SAM" id="Phobius"/>
    </source>
</evidence>
<dbReference type="EMBL" id="BAAAHE010000013">
    <property type="protein sequence ID" value="GAA0616187.1"/>
    <property type="molecule type" value="Genomic_DNA"/>
</dbReference>
<protein>
    <submittedName>
        <fullName evidence="3">Uncharacterized protein</fullName>
    </submittedName>
</protein>
<reference evidence="4" key="1">
    <citation type="journal article" date="2019" name="Int. J. Syst. Evol. Microbiol.">
        <title>The Global Catalogue of Microorganisms (GCM) 10K type strain sequencing project: providing services to taxonomists for standard genome sequencing and annotation.</title>
        <authorList>
            <consortium name="The Broad Institute Genomics Platform"/>
            <consortium name="The Broad Institute Genome Sequencing Center for Infectious Disease"/>
            <person name="Wu L."/>
            <person name="Ma J."/>
        </authorList>
    </citation>
    <scope>NUCLEOTIDE SEQUENCE [LARGE SCALE GENOMIC DNA]</scope>
    <source>
        <strain evidence="4">JCM 10671</strain>
    </source>
</reference>
<evidence type="ECO:0000256" key="1">
    <source>
        <dbReference type="SAM" id="MobiDB-lite"/>
    </source>
</evidence>
<dbReference type="RefSeq" id="WP_344603758.1">
    <property type="nucleotide sequence ID" value="NZ_BAAAHE010000013.1"/>
</dbReference>
<dbReference type="Proteomes" id="UP001500957">
    <property type="component" value="Unassembled WGS sequence"/>
</dbReference>
<evidence type="ECO:0000313" key="3">
    <source>
        <dbReference type="EMBL" id="GAA0616187.1"/>
    </source>
</evidence>
<feature type="transmembrane region" description="Helical" evidence="2">
    <location>
        <begin position="51"/>
        <end position="72"/>
    </location>
</feature>
<feature type="region of interest" description="Disordered" evidence="1">
    <location>
        <begin position="72"/>
        <end position="92"/>
    </location>
</feature>
<keyword evidence="4" id="KW-1185">Reference proteome</keyword>
<keyword evidence="2" id="KW-0472">Membrane</keyword>
<evidence type="ECO:0000313" key="4">
    <source>
        <dbReference type="Proteomes" id="UP001500957"/>
    </source>
</evidence>
<keyword evidence="2" id="KW-0812">Transmembrane</keyword>
<keyword evidence="2" id="KW-1133">Transmembrane helix</keyword>
<accession>A0ABP3RY04</accession>
<gene>
    <name evidence="3" type="ORF">GCM10009547_17790</name>
</gene>
<feature type="compositionally biased region" description="Polar residues" evidence="1">
    <location>
        <begin position="72"/>
        <end position="81"/>
    </location>
</feature>
<organism evidence="3 4">
    <name type="scientific">Sporichthya brevicatena</name>
    <dbReference type="NCBI Taxonomy" id="171442"/>
    <lineage>
        <taxon>Bacteria</taxon>
        <taxon>Bacillati</taxon>
        <taxon>Actinomycetota</taxon>
        <taxon>Actinomycetes</taxon>
        <taxon>Sporichthyales</taxon>
        <taxon>Sporichthyaceae</taxon>
        <taxon>Sporichthya</taxon>
    </lineage>
</organism>
<name>A0ABP3RY04_9ACTN</name>
<comment type="caution">
    <text evidence="3">The sequence shown here is derived from an EMBL/GenBank/DDBJ whole genome shotgun (WGS) entry which is preliminary data.</text>
</comment>
<sequence length="258" mass="26589">MTGPLAPHSDDGVVDLLRAAGHGGGDPSPADVHRAITAGRRIRRRRQTAQILGSGLAIVAVLGVGITTVTALNDNGSTPVTSAADPEPARPDPAVGNNVTLAAGYLAEDLGPGWSVRRGTVTLDPDDEAAAGLPEGAYAATAHTELVSRSAFDQVCNGAGGKLPCEEVPTPDGGTIHLWNWVDRDLTTGQIRGEAAAYRALADGTYLLVGIRLDGPETPAAQRDVHVDAVKSWYDAQADGLRRAVTDTRLEGALDAAG</sequence>
<proteinExistence type="predicted"/>